<sequence>MQSVETSGLGPNLSGLLSEPSNVDNASQVDQEDDQLLPSFHKRTLQVPQSPKERVKRRPKGRREPVPRNST</sequence>
<feature type="compositionally biased region" description="Low complexity" evidence="1">
    <location>
        <begin position="7"/>
        <end position="22"/>
    </location>
</feature>
<feature type="compositionally biased region" description="Basic and acidic residues" evidence="1">
    <location>
        <begin position="62"/>
        <end position="71"/>
    </location>
</feature>
<evidence type="ECO:0000313" key="3">
    <source>
        <dbReference type="Proteomes" id="UP000606974"/>
    </source>
</evidence>
<evidence type="ECO:0000256" key="1">
    <source>
        <dbReference type="SAM" id="MobiDB-lite"/>
    </source>
</evidence>
<protein>
    <submittedName>
        <fullName evidence="2">Uncharacterized protein</fullName>
    </submittedName>
</protein>
<name>A0A8H7ACE0_9EURO</name>
<organism evidence="2 3">
    <name type="scientific">Endocarpon pusillum</name>
    <dbReference type="NCBI Taxonomy" id="364733"/>
    <lineage>
        <taxon>Eukaryota</taxon>
        <taxon>Fungi</taxon>
        <taxon>Dikarya</taxon>
        <taxon>Ascomycota</taxon>
        <taxon>Pezizomycotina</taxon>
        <taxon>Eurotiomycetes</taxon>
        <taxon>Chaetothyriomycetidae</taxon>
        <taxon>Verrucariales</taxon>
        <taxon>Verrucariaceae</taxon>
        <taxon>Endocarpon</taxon>
    </lineage>
</organism>
<comment type="caution">
    <text evidence="2">The sequence shown here is derived from an EMBL/GenBank/DDBJ whole genome shotgun (WGS) entry which is preliminary data.</text>
</comment>
<evidence type="ECO:0000313" key="2">
    <source>
        <dbReference type="EMBL" id="KAF7506538.1"/>
    </source>
</evidence>
<gene>
    <name evidence="2" type="ORF">GJ744_011684</name>
</gene>
<keyword evidence="3" id="KW-1185">Reference proteome</keyword>
<dbReference type="EMBL" id="JAACFV010000085">
    <property type="protein sequence ID" value="KAF7506538.1"/>
    <property type="molecule type" value="Genomic_DNA"/>
</dbReference>
<accession>A0A8H7ACE0</accession>
<dbReference type="Proteomes" id="UP000606974">
    <property type="component" value="Unassembled WGS sequence"/>
</dbReference>
<feature type="region of interest" description="Disordered" evidence="1">
    <location>
        <begin position="1"/>
        <end position="71"/>
    </location>
</feature>
<reference evidence="2" key="1">
    <citation type="submission" date="2020-02" db="EMBL/GenBank/DDBJ databases">
        <authorList>
            <person name="Palmer J.M."/>
        </authorList>
    </citation>
    <scope>NUCLEOTIDE SEQUENCE</scope>
    <source>
        <strain evidence="2">EPUS1.4</strain>
        <tissue evidence="2">Thallus</tissue>
    </source>
</reference>
<proteinExistence type="predicted"/>
<dbReference type="AlphaFoldDB" id="A0A8H7ACE0"/>